<protein>
    <recommendedName>
        <fullName evidence="3">Inverse autotransporter beta-domain domain-containing protein</fullName>
    </recommendedName>
</protein>
<sequence length="290" mass="32039">MAVSSRIRSLFLLPLISAGAVYGAPNSFIQQAQNPFDNNGDGLPDLGLAAPSSAREKHLAEMAKAFGEASMTDNGLTTGEQARQFAFGQVRDALSGEVNQQIETWLSPWGHASVDLLVDEEGNFTGSSGRWFVPWQDNNRYLSWSQLGLTQQTDGLVSNAGIGQRWLAGTWLLGYNTFYDNQLDENLQRAGLGAEAWGENLRLSANYYQPFASWRNHSDVQEQRMARGYDVTAKAWLPWFHHLNTSVSFEQYFGDSVHLFISGTGYHNPMAVNLGAGLYPRAVADVFLPP</sequence>
<dbReference type="AlphaFoldDB" id="A0A8R2HBX5"/>
<dbReference type="PANTHER" id="PTHR39576:SF1">
    <property type="entry name" value="INVASIN"/>
    <property type="match status" value="1"/>
</dbReference>
<name>A0A8R2HBX5_ACYPI</name>
<evidence type="ECO:0000313" key="4">
    <source>
        <dbReference type="EnsemblMetazoa" id="XP_016664437.1"/>
    </source>
</evidence>
<organism evidence="4">
    <name type="scientific">Acyrthosiphon pisum</name>
    <name type="common">Pea aphid</name>
    <dbReference type="NCBI Taxonomy" id="7029"/>
    <lineage>
        <taxon>Eukaryota</taxon>
        <taxon>Metazoa</taxon>
        <taxon>Ecdysozoa</taxon>
        <taxon>Arthropoda</taxon>
        <taxon>Hexapoda</taxon>
        <taxon>Insecta</taxon>
        <taxon>Pterygota</taxon>
        <taxon>Neoptera</taxon>
        <taxon>Paraneoptera</taxon>
        <taxon>Hemiptera</taxon>
        <taxon>Sternorrhyncha</taxon>
        <taxon>Aphidomorpha</taxon>
        <taxon>Aphidoidea</taxon>
        <taxon>Aphididae</taxon>
        <taxon>Macrosiphini</taxon>
        <taxon>Acyrthosiphon</taxon>
    </lineage>
</organism>
<dbReference type="Gene3D" id="2.40.160.160">
    <property type="entry name" value="Inverse autotransporter, beta-domain"/>
    <property type="match status" value="1"/>
</dbReference>
<keyword evidence="2" id="KW-0732">Signal</keyword>
<reference evidence="4" key="1">
    <citation type="submission" date="2022-06" db="UniProtKB">
        <authorList>
            <consortium name="EnsemblMetazoa"/>
        </authorList>
    </citation>
    <scope>IDENTIFICATION</scope>
</reference>
<evidence type="ECO:0000259" key="3">
    <source>
        <dbReference type="Pfam" id="PF11924"/>
    </source>
</evidence>
<dbReference type="InterPro" id="IPR024519">
    <property type="entry name" value="IAT_beta"/>
</dbReference>
<dbReference type="Pfam" id="PF11924">
    <property type="entry name" value="IAT_beta"/>
    <property type="match status" value="1"/>
</dbReference>
<feature type="signal peptide" evidence="2">
    <location>
        <begin position="1"/>
        <end position="23"/>
    </location>
</feature>
<evidence type="ECO:0000256" key="2">
    <source>
        <dbReference type="SAM" id="SignalP"/>
    </source>
</evidence>
<comment type="similarity">
    <text evidence="1">Belongs to the intimin/invasin family.</text>
</comment>
<proteinExistence type="inferred from homology"/>
<accession>A0A8R2HBX5</accession>
<evidence type="ECO:0000256" key="1">
    <source>
        <dbReference type="ARBA" id="ARBA00010116"/>
    </source>
</evidence>
<feature type="chain" id="PRO_5035727099" description="Inverse autotransporter beta-domain domain-containing protein" evidence="2">
    <location>
        <begin position="24"/>
        <end position="290"/>
    </location>
</feature>
<dbReference type="EnsemblMetazoa" id="XM_016808948.1">
    <property type="protein sequence ID" value="XP_016664437.1"/>
    <property type="gene ID" value="LOC107885327"/>
</dbReference>
<dbReference type="InterPro" id="IPR038177">
    <property type="entry name" value="IAT_beta_sf"/>
</dbReference>
<feature type="domain" description="Inverse autotransporter beta-domain" evidence="3">
    <location>
        <begin position="62"/>
        <end position="277"/>
    </location>
</feature>
<dbReference type="PANTHER" id="PTHR39576">
    <property type="entry name" value="ATTACHING AND EFFACING PROTEIN HOMOLOG-RELATED-RELATED"/>
    <property type="match status" value="1"/>
</dbReference>
<dbReference type="InterPro" id="IPR051715">
    <property type="entry name" value="Intimin-Invasin_domain"/>
</dbReference>